<keyword evidence="6 8" id="KW-0472">Membrane</keyword>
<proteinExistence type="inferred from homology"/>
<feature type="transmembrane region" description="Helical" evidence="8">
    <location>
        <begin position="570"/>
        <end position="595"/>
    </location>
</feature>
<keyword evidence="4 8" id="KW-0812">Transmembrane</keyword>
<dbReference type="PANTHER" id="PTHR33406:SF6">
    <property type="entry name" value="MEMBRANE PROTEIN YDGH-RELATED"/>
    <property type="match status" value="1"/>
</dbReference>
<keyword evidence="5 8" id="KW-1133">Transmembrane helix</keyword>
<evidence type="ECO:0000256" key="3">
    <source>
        <dbReference type="ARBA" id="ARBA00022475"/>
    </source>
</evidence>
<feature type="transmembrane region" description="Helical" evidence="8">
    <location>
        <begin position="195"/>
        <end position="216"/>
    </location>
</feature>
<dbReference type="GO" id="GO:0005886">
    <property type="term" value="C:plasma membrane"/>
    <property type="evidence" value="ECO:0007669"/>
    <property type="project" value="UniProtKB-SubCell"/>
</dbReference>
<reference evidence="10 11" key="1">
    <citation type="submission" date="2019-09" db="EMBL/GenBank/DDBJ databases">
        <title>Complete Genome Sequence of Janibacter melonis M714 with both human health impact and industrial applications.</title>
        <authorList>
            <person name="Jin M."/>
            <person name="Zhao Q.R."/>
        </authorList>
    </citation>
    <scope>NUCLEOTIDE SEQUENCE [LARGE SCALE GENOMIC DNA]</scope>
    <source>
        <strain evidence="10 11">M714</strain>
    </source>
</reference>
<feature type="transmembrane region" description="Helical" evidence="8">
    <location>
        <begin position="472"/>
        <end position="490"/>
    </location>
</feature>
<feature type="transmembrane region" description="Helical" evidence="8">
    <location>
        <begin position="497"/>
        <end position="518"/>
    </location>
</feature>
<dbReference type="AlphaFoldDB" id="A0A5P8FRJ3"/>
<evidence type="ECO:0000256" key="6">
    <source>
        <dbReference type="ARBA" id="ARBA00023136"/>
    </source>
</evidence>
<dbReference type="SUPFAM" id="SSF82866">
    <property type="entry name" value="Multidrug efflux transporter AcrB transmembrane domain"/>
    <property type="match status" value="2"/>
</dbReference>
<dbReference type="InterPro" id="IPR004869">
    <property type="entry name" value="MMPL_dom"/>
</dbReference>
<dbReference type="EMBL" id="CP044548">
    <property type="protein sequence ID" value="QFQ31813.1"/>
    <property type="molecule type" value="Genomic_DNA"/>
</dbReference>
<dbReference type="Gene3D" id="1.20.1640.10">
    <property type="entry name" value="Multidrug efflux transporter AcrB transmembrane domain"/>
    <property type="match status" value="2"/>
</dbReference>
<feature type="transmembrane region" description="Helical" evidence="8">
    <location>
        <begin position="530"/>
        <end position="549"/>
    </location>
</feature>
<dbReference type="PROSITE" id="PS50156">
    <property type="entry name" value="SSD"/>
    <property type="match status" value="2"/>
</dbReference>
<dbReference type="InterPro" id="IPR000731">
    <property type="entry name" value="SSD"/>
</dbReference>
<evidence type="ECO:0000256" key="2">
    <source>
        <dbReference type="ARBA" id="ARBA00010157"/>
    </source>
</evidence>
<evidence type="ECO:0000259" key="9">
    <source>
        <dbReference type="PROSITE" id="PS50156"/>
    </source>
</evidence>
<keyword evidence="3" id="KW-1003">Cell membrane</keyword>
<feature type="domain" description="SSD" evidence="9">
    <location>
        <begin position="173"/>
        <end position="291"/>
    </location>
</feature>
<feature type="transmembrane region" description="Helical" evidence="8">
    <location>
        <begin position="237"/>
        <end position="259"/>
    </location>
</feature>
<dbReference type="PANTHER" id="PTHR33406">
    <property type="entry name" value="MEMBRANE PROTEIN MJ1562-RELATED"/>
    <property type="match status" value="1"/>
</dbReference>
<feature type="region of interest" description="Disordered" evidence="7">
    <location>
        <begin position="1"/>
        <end position="21"/>
    </location>
</feature>
<evidence type="ECO:0000256" key="1">
    <source>
        <dbReference type="ARBA" id="ARBA00004651"/>
    </source>
</evidence>
<name>A0A5P8FRJ3_9MICO</name>
<protein>
    <submittedName>
        <fullName evidence="10">MMPL family transporter</fullName>
    </submittedName>
</protein>
<feature type="domain" description="SSD" evidence="9">
    <location>
        <begin position="500"/>
        <end position="628"/>
    </location>
</feature>
<evidence type="ECO:0000256" key="5">
    <source>
        <dbReference type="ARBA" id="ARBA00022989"/>
    </source>
</evidence>
<sequence length="641" mass="67271">MSLGAGERQATPTDSLPRGYDSTAAAELREQLPEQDGTQALVLFTADEGTIDKAELPELARAAGLREDATVVPSEDGTAAITFVPIETTDSPKIRDAVRDLRADLGERTPDGITAEVTGPAGITADLAAVFDGADTRLLLSTASIVAVLLILTYRSPVLWIIPLTVIGVGDRTATVAATQVLERLGMTWDDSTTGILSVLVFGAGTNYALLLMSRYRDALRVTEDRREALTEALAKTFEPVLASATTVVVGVLCLLLSLTPGTRGLGLASAIGIVIAVLSALVLLPAVLSLFGRWVFWPKVPHAGETTLSDGRSLWRRIGDAVARRPSVFVGGAVVLLAVMSAGVFSVRLGLPQSEQFLDKPEAIVAAERLAESFPAGSSDPAVIVTRADPAEVTKVAEGVDGIESVRPGASGDGVSELQAVLPGQPDSQEAEDAVVALRAAIADADLTDTYVGGTTAEAVDVGDGAQRDRLLILPLILGLVLVALIALLRSLVAPLVLITTVMATNFAAIGVSWWIFTKVFGFSALDQITVLYAFLFLVALGVDYNIFLVTRAKEETREHGTREGMLRALAATGGVITSAGILLAAVFAVLGVLPLVVLAQIGVIICIGVLLDTLLVRTVVVPAITLLLGDRFWWPRKVS</sequence>
<organism evidence="10 11">
    <name type="scientific">Janibacter melonis</name>
    <dbReference type="NCBI Taxonomy" id="262209"/>
    <lineage>
        <taxon>Bacteria</taxon>
        <taxon>Bacillati</taxon>
        <taxon>Actinomycetota</taxon>
        <taxon>Actinomycetes</taxon>
        <taxon>Micrococcales</taxon>
        <taxon>Intrasporangiaceae</taxon>
        <taxon>Janibacter</taxon>
    </lineage>
</organism>
<feature type="transmembrane region" description="Helical" evidence="8">
    <location>
        <begin position="138"/>
        <end position="162"/>
    </location>
</feature>
<feature type="transmembrane region" description="Helical" evidence="8">
    <location>
        <begin position="328"/>
        <end position="352"/>
    </location>
</feature>
<feature type="transmembrane region" description="Helical" evidence="8">
    <location>
        <begin position="265"/>
        <end position="292"/>
    </location>
</feature>
<evidence type="ECO:0000256" key="4">
    <source>
        <dbReference type="ARBA" id="ARBA00022692"/>
    </source>
</evidence>
<dbReference type="InterPro" id="IPR050545">
    <property type="entry name" value="Mycobact_MmpL"/>
</dbReference>
<dbReference type="Pfam" id="PF03176">
    <property type="entry name" value="MMPL"/>
    <property type="match status" value="2"/>
</dbReference>
<comment type="subcellular location">
    <subcellularLocation>
        <location evidence="1">Cell membrane</location>
        <topology evidence="1">Multi-pass membrane protein</topology>
    </subcellularLocation>
</comment>
<dbReference type="KEGG" id="jme:EEW87_015635"/>
<comment type="similarity">
    <text evidence="2">Belongs to the resistance-nodulation-cell division (RND) (TC 2.A.6) family. MmpL subfamily.</text>
</comment>
<feature type="transmembrane region" description="Helical" evidence="8">
    <location>
        <begin position="601"/>
        <end position="630"/>
    </location>
</feature>
<gene>
    <name evidence="10" type="ORF">EEW87_015635</name>
</gene>
<dbReference type="Proteomes" id="UP000271708">
    <property type="component" value="Chromosome"/>
</dbReference>
<accession>A0A5P8FRJ3</accession>
<evidence type="ECO:0000313" key="11">
    <source>
        <dbReference type="Proteomes" id="UP000271708"/>
    </source>
</evidence>
<dbReference type="OrthoDB" id="2365435at2"/>
<evidence type="ECO:0000256" key="7">
    <source>
        <dbReference type="SAM" id="MobiDB-lite"/>
    </source>
</evidence>
<evidence type="ECO:0000313" key="10">
    <source>
        <dbReference type="EMBL" id="QFQ31813.1"/>
    </source>
</evidence>
<evidence type="ECO:0000256" key="8">
    <source>
        <dbReference type="SAM" id="Phobius"/>
    </source>
</evidence>